<organism evidence="1 2">
    <name type="scientific">Dendrobium nobile</name>
    <name type="common">Orchid</name>
    <dbReference type="NCBI Taxonomy" id="94219"/>
    <lineage>
        <taxon>Eukaryota</taxon>
        <taxon>Viridiplantae</taxon>
        <taxon>Streptophyta</taxon>
        <taxon>Embryophyta</taxon>
        <taxon>Tracheophyta</taxon>
        <taxon>Spermatophyta</taxon>
        <taxon>Magnoliopsida</taxon>
        <taxon>Liliopsida</taxon>
        <taxon>Asparagales</taxon>
        <taxon>Orchidaceae</taxon>
        <taxon>Epidendroideae</taxon>
        <taxon>Malaxideae</taxon>
        <taxon>Dendrobiinae</taxon>
        <taxon>Dendrobium</taxon>
    </lineage>
</organism>
<evidence type="ECO:0000313" key="2">
    <source>
        <dbReference type="Proteomes" id="UP000829196"/>
    </source>
</evidence>
<accession>A0A8T3B9S3</accession>
<proteinExistence type="predicted"/>
<keyword evidence="2" id="KW-1185">Reference proteome</keyword>
<name>A0A8T3B9S3_DENNO</name>
<dbReference type="AlphaFoldDB" id="A0A8T3B9S3"/>
<reference evidence="1" key="1">
    <citation type="journal article" date="2022" name="Front. Genet.">
        <title>Chromosome-Scale Assembly of the Dendrobium nobile Genome Provides Insights Into the Molecular Mechanism of the Biosynthesis of the Medicinal Active Ingredient of Dendrobium.</title>
        <authorList>
            <person name="Xu Q."/>
            <person name="Niu S.-C."/>
            <person name="Li K.-L."/>
            <person name="Zheng P.-J."/>
            <person name="Zhang X.-J."/>
            <person name="Jia Y."/>
            <person name="Liu Y."/>
            <person name="Niu Y.-X."/>
            <person name="Yu L.-H."/>
            <person name="Chen D.-F."/>
            <person name="Zhang G.-Q."/>
        </authorList>
    </citation>
    <scope>NUCLEOTIDE SEQUENCE</scope>
    <source>
        <tissue evidence="1">Leaf</tissue>
    </source>
</reference>
<protein>
    <submittedName>
        <fullName evidence="1">Uncharacterized protein</fullName>
    </submittedName>
</protein>
<dbReference type="Proteomes" id="UP000829196">
    <property type="component" value="Unassembled WGS sequence"/>
</dbReference>
<sequence>MSRGSSTIKTIFDEVSSIGHLKDDYHLLASVSETVPNNATTPLNSDGNVIASKDNLINLAIHALTPVLHANHLVVNVDDVNVVTENSLSHLEPFEVHPTVGINAVLEANTCLFNFRASLISSYDLIIVVASVDMNVDLHIKNAPISLVSLSRPLFETSWLLSLPLQRLLVLLLQLVKSLGLVWFSI</sequence>
<evidence type="ECO:0000313" key="1">
    <source>
        <dbReference type="EMBL" id="KAI0507558.1"/>
    </source>
</evidence>
<dbReference type="EMBL" id="JAGYWB010000010">
    <property type="protein sequence ID" value="KAI0507558.1"/>
    <property type="molecule type" value="Genomic_DNA"/>
</dbReference>
<comment type="caution">
    <text evidence="1">The sequence shown here is derived from an EMBL/GenBank/DDBJ whole genome shotgun (WGS) entry which is preliminary data.</text>
</comment>
<gene>
    <name evidence="1" type="ORF">KFK09_013684</name>
</gene>